<feature type="domain" description="Doubled CXXCH motif" evidence="4">
    <location>
        <begin position="174"/>
        <end position="204"/>
    </location>
</feature>
<keyword evidence="3" id="KW-0472">Membrane</keyword>
<dbReference type="SUPFAM" id="SSF48695">
    <property type="entry name" value="Multiheme cytochromes"/>
    <property type="match status" value="1"/>
</dbReference>
<name>A0A0P8A416_9EURY</name>
<dbReference type="PANTHER" id="PTHR35038">
    <property type="entry name" value="DISSIMILATORY SULFITE REDUCTASE SIRA"/>
    <property type="match status" value="1"/>
</dbReference>
<feature type="transmembrane region" description="Helical" evidence="3">
    <location>
        <begin position="302"/>
        <end position="321"/>
    </location>
</feature>
<dbReference type="Pfam" id="PF09699">
    <property type="entry name" value="Paired_CXXCH_1"/>
    <property type="match status" value="1"/>
</dbReference>
<keyword evidence="3" id="KW-1133">Transmembrane helix</keyword>
<dbReference type="Gene3D" id="1.10.780.10">
    <property type="entry name" value="Hydroxylamine Oxidoreductase, Chain A, domain 1"/>
    <property type="match status" value="1"/>
</dbReference>
<reference evidence="5 6" key="1">
    <citation type="submission" date="2015-09" db="EMBL/GenBank/DDBJ databases">
        <title>A metagenomics-based metabolic model of nitrate-dependent anaerobic oxidation of methane by Methanoperedens-like archaea.</title>
        <authorList>
            <person name="Arshad A."/>
            <person name="Speth D.R."/>
            <person name="De Graaf R.M."/>
            <person name="Op Den Camp H.J."/>
            <person name="Jetten M.S."/>
            <person name="Welte C.U."/>
        </authorList>
    </citation>
    <scope>NUCLEOTIDE SEQUENCE [LARGE SCALE GENOMIC DNA]</scope>
</reference>
<dbReference type="InterPro" id="IPR051829">
    <property type="entry name" value="Multiheme_Cytochr_ET"/>
</dbReference>
<feature type="coiled-coil region" evidence="2">
    <location>
        <begin position="215"/>
        <end position="242"/>
    </location>
</feature>
<comment type="caution">
    <text evidence="5">The sequence shown here is derived from an EMBL/GenBank/DDBJ whole genome shotgun (WGS) entry which is preliminary data.</text>
</comment>
<evidence type="ECO:0000256" key="2">
    <source>
        <dbReference type="SAM" id="Coils"/>
    </source>
</evidence>
<dbReference type="AlphaFoldDB" id="A0A0P8A416"/>
<keyword evidence="1" id="KW-0732">Signal</keyword>
<keyword evidence="2" id="KW-0175">Coiled coil</keyword>
<keyword evidence="3" id="KW-0812">Transmembrane</keyword>
<proteinExistence type="predicted"/>
<dbReference type="EMBL" id="LKCM01000422">
    <property type="protein sequence ID" value="KPQ41153.1"/>
    <property type="molecule type" value="Genomic_DNA"/>
</dbReference>
<evidence type="ECO:0000313" key="6">
    <source>
        <dbReference type="Proteomes" id="UP000050360"/>
    </source>
</evidence>
<evidence type="ECO:0000256" key="3">
    <source>
        <dbReference type="SAM" id="Phobius"/>
    </source>
</evidence>
<accession>A0A0P8A416</accession>
<sequence>MSSKFKSPNSYVYSFRFACLILIVFIFLIAPAGAVHLEAFNNSCIDCHKSLSPFTDEQIRFNDIRSNHTDRNISCSLECHEDIIRKKASDNFQQWSDSGHSSYFVTCDTCHGGNPDVNTEIEAHSPMKNITDPESPIYYKNIPETCGKCHSTELEHFKNTMHYQRLSAEKRAPSCVNCHQPHSFKVLKASEITTLCSVCHNQKDQIASANVPGDAKFALEKADELKEDIRLAENSIYEAKAQGKDITSARNDLDKAKSVLNDVPSLWHSFDLKDFDNQIQIGIDSADRAQGKLGDIEQTVPSVPGIGIVLVMGIFTVLYLIRKR</sequence>
<protein>
    <recommendedName>
        <fullName evidence="4">Doubled CXXCH motif domain-containing protein</fullName>
    </recommendedName>
</protein>
<evidence type="ECO:0000256" key="1">
    <source>
        <dbReference type="ARBA" id="ARBA00022729"/>
    </source>
</evidence>
<dbReference type="Proteomes" id="UP000050360">
    <property type="component" value="Unassembled WGS sequence"/>
</dbReference>
<dbReference type="InterPro" id="IPR036280">
    <property type="entry name" value="Multihaem_cyt_sf"/>
</dbReference>
<dbReference type="InterPro" id="IPR010177">
    <property type="entry name" value="Paired_CXXCH_1"/>
</dbReference>
<organism evidence="5 6">
    <name type="scientific">Candidatus Methanoperedens nitratireducens</name>
    <dbReference type="NCBI Taxonomy" id="1392998"/>
    <lineage>
        <taxon>Archaea</taxon>
        <taxon>Methanobacteriati</taxon>
        <taxon>Methanobacteriota</taxon>
        <taxon>Stenosarchaea group</taxon>
        <taxon>Methanomicrobia</taxon>
        <taxon>Methanosarcinales</taxon>
        <taxon>ANME-2 cluster</taxon>
        <taxon>Candidatus Methanoperedentaceae</taxon>
        <taxon>Candidatus Methanoperedens</taxon>
    </lineage>
</organism>
<evidence type="ECO:0000259" key="4">
    <source>
        <dbReference type="Pfam" id="PF09699"/>
    </source>
</evidence>
<gene>
    <name evidence="5" type="ORF">MPEBLZ_04299</name>
</gene>
<evidence type="ECO:0000313" key="5">
    <source>
        <dbReference type="EMBL" id="KPQ41153.1"/>
    </source>
</evidence>